<evidence type="ECO:0000256" key="9">
    <source>
        <dbReference type="ARBA" id="ARBA00023047"/>
    </source>
</evidence>
<evidence type="ECO:0000256" key="7">
    <source>
        <dbReference type="ARBA" id="ARBA00022903"/>
    </source>
</evidence>
<evidence type="ECO:0000256" key="4">
    <source>
        <dbReference type="ARBA" id="ARBA00022475"/>
    </source>
</evidence>
<comment type="subcellular location">
    <subcellularLocation>
        <location evidence="11">Cell inner membrane</location>
        <topology evidence="11">Multi-pass membrane protein</topology>
    </subcellularLocation>
    <subcellularLocation>
        <location evidence="1">Cell membrane</location>
        <topology evidence="1">Multi-pass membrane protein</topology>
    </subcellularLocation>
</comment>
<comment type="similarity">
    <text evidence="2 11">Belongs to the ABC-2 integral membrane protein family.</text>
</comment>
<evidence type="ECO:0000256" key="3">
    <source>
        <dbReference type="ARBA" id="ARBA00022448"/>
    </source>
</evidence>
<dbReference type="GO" id="GO:0015774">
    <property type="term" value="P:polysaccharide transport"/>
    <property type="evidence" value="ECO:0007669"/>
    <property type="project" value="UniProtKB-KW"/>
</dbReference>
<keyword evidence="3 11" id="KW-0813">Transport</keyword>
<evidence type="ECO:0000256" key="2">
    <source>
        <dbReference type="ARBA" id="ARBA00007783"/>
    </source>
</evidence>
<dbReference type="Proteomes" id="UP001218364">
    <property type="component" value="Unassembled WGS sequence"/>
</dbReference>
<protein>
    <recommendedName>
        <fullName evidence="11">Transport permease protein</fullName>
    </recommendedName>
</protein>
<feature type="transmembrane region" description="Helical" evidence="11">
    <location>
        <begin position="203"/>
        <end position="221"/>
    </location>
</feature>
<feature type="compositionally biased region" description="Polar residues" evidence="12">
    <location>
        <begin position="10"/>
        <end position="20"/>
    </location>
</feature>
<feature type="region of interest" description="Disordered" evidence="12">
    <location>
        <begin position="1"/>
        <end position="33"/>
    </location>
</feature>
<dbReference type="PRINTS" id="PR00164">
    <property type="entry name" value="ABC2TRNSPORT"/>
</dbReference>
<dbReference type="PANTHER" id="PTHR30413:SF10">
    <property type="entry name" value="CAPSULE POLYSACCHARIDE EXPORT INNER-MEMBRANE PROTEIN CTRC"/>
    <property type="match status" value="1"/>
</dbReference>
<feature type="transmembrane region" description="Helical" evidence="11">
    <location>
        <begin position="173"/>
        <end position="197"/>
    </location>
</feature>
<dbReference type="PROSITE" id="PS51012">
    <property type="entry name" value="ABC_TM2"/>
    <property type="match status" value="1"/>
</dbReference>
<evidence type="ECO:0000313" key="14">
    <source>
        <dbReference type="EMBL" id="MDE4167558.1"/>
    </source>
</evidence>
<keyword evidence="9" id="KW-0625">Polysaccharide transport</keyword>
<accession>A0ABD4XDM2</accession>
<keyword evidence="10 11" id="KW-0472">Membrane</keyword>
<keyword evidence="7" id="KW-0972">Capsule biogenesis/degradation</keyword>
<dbReference type="InterPro" id="IPR000412">
    <property type="entry name" value="ABC_2_transport"/>
</dbReference>
<dbReference type="EMBL" id="JARCJK010000011">
    <property type="protein sequence ID" value="MDE4167558.1"/>
    <property type="molecule type" value="Genomic_DNA"/>
</dbReference>
<keyword evidence="5" id="KW-0762">Sugar transport</keyword>
<dbReference type="AlphaFoldDB" id="A0ABD4XDM2"/>
<evidence type="ECO:0000256" key="12">
    <source>
        <dbReference type="SAM" id="MobiDB-lite"/>
    </source>
</evidence>
<sequence length="288" mass="31896">MASLPPAAPSGSQRSSSNTALPPAQIPTRAGSTRRRFASLRTVVALMLREMSTRYGRTPGGYIWAVLEPLATILFLSLGFSLIIRTPSLGTSFLLFYATGYLPFTLYMQVSNTSAQALRFSKPLLKYPAVIWLDAILARFILNSLTNIFVMLLLLSGILMVIDSRTVLDMPPVIEAVALSMLLALGVGTLNCVLMGLYPLWSVTWGILTRPLFLASGIFFLYDDLPPLGQDILWYNPLMHITGLMRTGFYPSYTAAYVNITYVTLVSLVLLFLGLVLMGRYHRDILNR</sequence>
<dbReference type="Pfam" id="PF01061">
    <property type="entry name" value="ABC2_membrane"/>
    <property type="match status" value="1"/>
</dbReference>
<reference evidence="14 15" key="1">
    <citation type="submission" date="2023-02" db="EMBL/GenBank/DDBJ databases">
        <title>Population genomics of bacteria associated with diatom.</title>
        <authorList>
            <person name="Xie J."/>
            <person name="Wang H."/>
        </authorList>
    </citation>
    <scope>NUCLEOTIDE SEQUENCE [LARGE SCALE GENOMIC DNA]</scope>
    <source>
        <strain evidence="14 15">PT47_8</strain>
    </source>
</reference>
<evidence type="ECO:0000256" key="10">
    <source>
        <dbReference type="ARBA" id="ARBA00023136"/>
    </source>
</evidence>
<dbReference type="GO" id="GO:0005886">
    <property type="term" value="C:plasma membrane"/>
    <property type="evidence" value="ECO:0007669"/>
    <property type="project" value="UniProtKB-SubCell"/>
</dbReference>
<comment type="caution">
    <text evidence="14">The sequence shown here is derived from an EMBL/GenBank/DDBJ whole genome shotgun (WGS) entry which is preliminary data.</text>
</comment>
<dbReference type="InterPro" id="IPR047817">
    <property type="entry name" value="ABC2_TM_bact-type"/>
</dbReference>
<gene>
    <name evidence="14" type="ORF">PXK24_17825</name>
</gene>
<keyword evidence="4 11" id="KW-1003">Cell membrane</keyword>
<keyword evidence="8 11" id="KW-1133">Transmembrane helix</keyword>
<dbReference type="PANTHER" id="PTHR30413">
    <property type="entry name" value="INNER MEMBRANE TRANSPORT PERMEASE"/>
    <property type="match status" value="1"/>
</dbReference>
<evidence type="ECO:0000256" key="8">
    <source>
        <dbReference type="ARBA" id="ARBA00022989"/>
    </source>
</evidence>
<feature type="transmembrane region" description="Helical" evidence="11">
    <location>
        <begin position="61"/>
        <end position="84"/>
    </location>
</feature>
<evidence type="ECO:0000256" key="11">
    <source>
        <dbReference type="RuleBase" id="RU361157"/>
    </source>
</evidence>
<proteinExistence type="inferred from homology"/>
<evidence type="ECO:0000259" key="13">
    <source>
        <dbReference type="PROSITE" id="PS51012"/>
    </source>
</evidence>
<feature type="transmembrane region" description="Helical" evidence="11">
    <location>
        <begin position="91"/>
        <end position="110"/>
    </location>
</feature>
<evidence type="ECO:0000256" key="6">
    <source>
        <dbReference type="ARBA" id="ARBA00022692"/>
    </source>
</evidence>
<evidence type="ECO:0000256" key="1">
    <source>
        <dbReference type="ARBA" id="ARBA00004651"/>
    </source>
</evidence>
<organism evidence="14 15">
    <name type="scientific">Phaeobacter gallaeciensis</name>
    <dbReference type="NCBI Taxonomy" id="60890"/>
    <lineage>
        <taxon>Bacteria</taxon>
        <taxon>Pseudomonadati</taxon>
        <taxon>Pseudomonadota</taxon>
        <taxon>Alphaproteobacteria</taxon>
        <taxon>Rhodobacterales</taxon>
        <taxon>Roseobacteraceae</taxon>
        <taxon>Phaeobacter</taxon>
    </lineage>
</organism>
<keyword evidence="6 11" id="KW-0812">Transmembrane</keyword>
<dbReference type="RefSeq" id="WP_274840086.1">
    <property type="nucleotide sequence ID" value="NZ_JARCJF010000011.1"/>
</dbReference>
<feature type="domain" description="ABC transmembrane type-2" evidence="13">
    <location>
        <begin position="60"/>
        <end position="281"/>
    </location>
</feature>
<name>A0ABD4XDM2_9RHOB</name>
<evidence type="ECO:0000313" key="15">
    <source>
        <dbReference type="Proteomes" id="UP001218364"/>
    </source>
</evidence>
<feature type="transmembrane region" description="Helical" evidence="11">
    <location>
        <begin position="256"/>
        <end position="278"/>
    </location>
</feature>
<dbReference type="InterPro" id="IPR013525">
    <property type="entry name" value="ABC2_TM"/>
</dbReference>
<evidence type="ECO:0000256" key="5">
    <source>
        <dbReference type="ARBA" id="ARBA00022597"/>
    </source>
</evidence>
<feature type="transmembrane region" description="Helical" evidence="11">
    <location>
        <begin position="130"/>
        <end position="161"/>
    </location>
</feature>